<dbReference type="OrthoDB" id="1681166at2759"/>
<evidence type="ECO:0000256" key="9">
    <source>
        <dbReference type="SAM" id="MobiDB-lite"/>
    </source>
</evidence>
<keyword evidence="4" id="KW-0479">Metal-binding</keyword>
<feature type="compositionally biased region" description="Low complexity" evidence="9">
    <location>
        <begin position="339"/>
        <end position="374"/>
    </location>
</feature>
<evidence type="ECO:0000259" key="10">
    <source>
        <dbReference type="PROSITE" id="PS50089"/>
    </source>
</evidence>
<keyword evidence="6" id="KW-0833">Ubl conjugation pathway</keyword>
<reference evidence="11 13" key="1">
    <citation type="submission" date="2015-12" db="EMBL/GenBank/DDBJ databases">
        <title>Update maize B73 reference genome by single molecule sequencing technologies.</title>
        <authorList>
            <consortium name="Maize Genome Sequencing Project"/>
            <person name="Ware D."/>
        </authorList>
    </citation>
    <scope>NUCLEOTIDE SEQUENCE [LARGE SCALE GENOMIC DNA]</scope>
    <source>
        <strain evidence="13">cv. B73</strain>
        <tissue evidence="11">Seedling</tissue>
    </source>
</reference>
<keyword evidence="7" id="KW-0862">Zinc</keyword>
<evidence type="ECO:0000313" key="13">
    <source>
        <dbReference type="Proteomes" id="UP000007305"/>
    </source>
</evidence>
<dbReference type="GO" id="GO:0008270">
    <property type="term" value="F:zinc ion binding"/>
    <property type="evidence" value="ECO:0007669"/>
    <property type="project" value="UniProtKB-KW"/>
</dbReference>
<dbReference type="FunFam" id="3.30.40.10:FF:000473">
    <property type="entry name" value="E3 ubiquitin-protein ligase RHF2A"/>
    <property type="match status" value="1"/>
</dbReference>
<evidence type="ECO:0000256" key="7">
    <source>
        <dbReference type="ARBA" id="ARBA00022833"/>
    </source>
</evidence>
<dbReference type="OMA" id="KERWFAQ"/>
<proteinExistence type="evidence at protein level"/>
<feature type="region of interest" description="Disordered" evidence="9">
    <location>
        <begin position="152"/>
        <end position="271"/>
    </location>
</feature>
<dbReference type="GeneID" id="100191926"/>
<keyword evidence="13" id="KW-1185">Reference proteome</keyword>
<evidence type="ECO:0000256" key="8">
    <source>
        <dbReference type="PROSITE-ProRule" id="PRU00175"/>
    </source>
</evidence>
<dbReference type="EnsemblPlants" id="Zm00001eb117350_T002">
    <property type="protein sequence ID" value="Zm00001eb117350_P002"/>
    <property type="gene ID" value="Zm00001eb117350"/>
</dbReference>
<evidence type="ECO:0000256" key="6">
    <source>
        <dbReference type="ARBA" id="ARBA00022786"/>
    </source>
</evidence>
<dbReference type="EMBL" id="CM007648">
    <property type="protein sequence ID" value="ONM27920.1"/>
    <property type="molecule type" value="Genomic_DNA"/>
</dbReference>
<dbReference type="STRING" id="4577.A0A1D6F9Y7"/>
<accession>A0A1D6F9Y7</accession>
<name>A0A1D6F9Y7_MAIZE</name>
<evidence type="ECO:0000256" key="2">
    <source>
        <dbReference type="ARBA" id="ARBA00012483"/>
    </source>
</evidence>
<keyword evidence="5 8" id="KW-0863">Zinc-finger</keyword>
<dbReference type="SUPFAM" id="SSF57850">
    <property type="entry name" value="RING/U-box"/>
    <property type="match status" value="1"/>
</dbReference>
<dbReference type="GO" id="GO:0043161">
    <property type="term" value="P:proteasome-mediated ubiquitin-dependent protein catabolic process"/>
    <property type="evidence" value="ECO:0000318"/>
    <property type="project" value="GO_Central"/>
</dbReference>
<evidence type="ECO:0000313" key="12">
    <source>
        <dbReference type="EnsemblPlants" id="Zm00001eb117350_P002"/>
    </source>
</evidence>
<reference evidence="12" key="2">
    <citation type="submission" date="2019-07" db="EMBL/GenBank/DDBJ databases">
        <authorList>
            <person name="Seetharam A."/>
            <person name="Woodhouse M."/>
            <person name="Cannon E."/>
        </authorList>
    </citation>
    <scope>NUCLEOTIDE SEQUENCE [LARGE SCALE GENOMIC DNA]</scope>
    <source>
        <strain evidence="12">cv. B73</strain>
    </source>
</reference>
<evidence type="ECO:0007829" key="14">
    <source>
        <dbReference type="PeptideAtlas" id="A0A1D6F9Y7"/>
    </source>
</evidence>
<dbReference type="PaxDb" id="4577-GRMZM2G098637_P01"/>
<dbReference type="PROSITE" id="PS50089">
    <property type="entry name" value="ZF_RING_2"/>
    <property type="match status" value="1"/>
</dbReference>
<dbReference type="Pfam" id="PF13639">
    <property type="entry name" value="zf-RING_2"/>
    <property type="match status" value="1"/>
</dbReference>
<protein>
    <recommendedName>
        <fullName evidence="2">RING-type E3 ubiquitin transferase</fullName>
        <ecNumber evidence="2">2.3.2.27</ecNumber>
    </recommendedName>
</protein>
<dbReference type="AlphaFoldDB" id="A0A1D6F9Y7"/>
<evidence type="ECO:0000313" key="11">
    <source>
        <dbReference type="EMBL" id="ONM27920.1"/>
    </source>
</evidence>
<dbReference type="Gene3D" id="3.30.40.10">
    <property type="entry name" value="Zinc/RING finger domain, C3HC4 (zinc finger)"/>
    <property type="match status" value="1"/>
</dbReference>
<evidence type="ECO:0000256" key="3">
    <source>
        <dbReference type="ARBA" id="ARBA00022679"/>
    </source>
</evidence>
<dbReference type="ExpressionAtlas" id="A0A1D6F9Y7">
    <property type="expression patterns" value="baseline and differential"/>
</dbReference>
<dbReference type="eggNOG" id="KOG0800">
    <property type="taxonomic scope" value="Eukaryota"/>
</dbReference>
<dbReference type="EC" id="2.3.2.27" evidence="2"/>
<dbReference type="RefSeq" id="NP_001346493.1">
    <property type="nucleotide sequence ID" value="NM_001359564.1"/>
</dbReference>
<evidence type="ECO:0000256" key="5">
    <source>
        <dbReference type="ARBA" id="ARBA00022771"/>
    </source>
</evidence>
<gene>
    <name evidence="12" type="primary">LOC100191926</name>
    <name evidence="11" type="ORF">ZEAMMB73_Zm00001d007915</name>
</gene>
<keyword evidence="14" id="KW-1267">Proteomics identification</keyword>
<reference evidence="12" key="3">
    <citation type="submission" date="2021-05" db="UniProtKB">
        <authorList>
            <consortium name="EnsemblPlants"/>
        </authorList>
    </citation>
    <scope>IDENTIFICATION</scope>
    <source>
        <strain evidence="12">cv. B73</strain>
    </source>
</reference>
<dbReference type="Proteomes" id="UP000007305">
    <property type="component" value="Chromosome 2"/>
</dbReference>
<dbReference type="SMART" id="SM00184">
    <property type="entry name" value="RING"/>
    <property type="match status" value="1"/>
</dbReference>
<keyword evidence="3" id="KW-0808">Transferase</keyword>
<dbReference type="GO" id="GO:0061630">
    <property type="term" value="F:ubiquitin protein ligase activity"/>
    <property type="evidence" value="ECO:0000318"/>
    <property type="project" value="GO_Central"/>
</dbReference>
<comment type="catalytic activity">
    <reaction evidence="1">
        <text>S-ubiquitinyl-[E2 ubiquitin-conjugating enzyme]-L-cysteine + [acceptor protein]-L-lysine = [E2 ubiquitin-conjugating enzyme]-L-cysteine + N(6)-ubiquitinyl-[acceptor protein]-L-lysine.</text>
        <dbReference type="EC" id="2.3.2.27"/>
    </reaction>
</comment>
<organism evidence="11">
    <name type="scientific">Zea mays</name>
    <name type="common">Maize</name>
    <dbReference type="NCBI Taxonomy" id="4577"/>
    <lineage>
        <taxon>Eukaryota</taxon>
        <taxon>Viridiplantae</taxon>
        <taxon>Streptophyta</taxon>
        <taxon>Embryophyta</taxon>
        <taxon>Tracheophyta</taxon>
        <taxon>Spermatophyta</taxon>
        <taxon>Magnoliopsida</taxon>
        <taxon>Liliopsida</taxon>
        <taxon>Poales</taxon>
        <taxon>Poaceae</taxon>
        <taxon>PACMAD clade</taxon>
        <taxon>Panicoideae</taxon>
        <taxon>Andropogonodae</taxon>
        <taxon>Andropogoneae</taxon>
        <taxon>Tripsacinae</taxon>
        <taxon>Zea</taxon>
    </lineage>
</organism>
<dbReference type="Gramene" id="Zm00001eb117350_T002">
    <property type="protein sequence ID" value="Zm00001eb117350_P002"/>
    <property type="gene ID" value="Zm00001eb117350"/>
</dbReference>
<dbReference type="KEGG" id="zma:100191926"/>
<dbReference type="InterPro" id="IPR013083">
    <property type="entry name" value="Znf_RING/FYVE/PHD"/>
</dbReference>
<dbReference type="InterPro" id="IPR001841">
    <property type="entry name" value="Znf_RING"/>
</dbReference>
<dbReference type="PANTHER" id="PTHR46463:SF27">
    <property type="entry name" value="OS03G0788800 PROTEIN"/>
    <property type="match status" value="1"/>
</dbReference>
<evidence type="ECO:0000256" key="4">
    <source>
        <dbReference type="ARBA" id="ARBA00022723"/>
    </source>
</evidence>
<evidence type="ECO:0000256" key="1">
    <source>
        <dbReference type="ARBA" id="ARBA00000900"/>
    </source>
</evidence>
<feature type="domain" description="RING-type" evidence="10">
    <location>
        <begin position="43"/>
        <end position="83"/>
    </location>
</feature>
<dbReference type="GO" id="GO:0012505">
    <property type="term" value="C:endomembrane system"/>
    <property type="evidence" value="ECO:0000318"/>
    <property type="project" value="GO_Central"/>
</dbReference>
<sequence>MDAAAAAAAQMERHSSAAAQMERHSSAAAFVEGGVQDGCDDTCSICLETFSDSDPSAVTSCKHEFHLQCILEWCQRSSQCPMCWQAISMKDPTSQELLEAVEEERNDVQENHARTTTVFRHPLLGDFEVPVDADDAEIEERIMQHLAAAAAIRRSHRHARREGRRSSRAAAAHGHGHPQPQTQVLFFPSAGEATPGGSGSPSPHPRQEHAASSVVSPPPLPAVASAEGTDADSTASVGGAVGPDDSVSRSQSSPVNHDEAGPSADAQSFSDTIKSRLQSVSTKYKDSITKSTRGWKERWFAQSSAMSNLGSEMRREVGAGIAAVSRMIEKQLETRPDGSGTAPSPATASSPAHAHPGSDASSQGQGAAVPATPAAALNNATPAAAAALNDASSSSTA</sequence>
<dbReference type="PANTHER" id="PTHR46463">
    <property type="entry name" value="ZINC FINGER, RING/FYVE/PHD-TYPE"/>
    <property type="match status" value="1"/>
</dbReference>
<feature type="compositionally biased region" description="Basic residues" evidence="9">
    <location>
        <begin position="153"/>
        <end position="167"/>
    </location>
</feature>
<feature type="region of interest" description="Disordered" evidence="9">
    <location>
        <begin position="333"/>
        <end position="374"/>
    </location>
</feature>